<reference evidence="5" key="1">
    <citation type="submission" date="2016-10" db="EMBL/GenBank/DDBJ databases">
        <authorList>
            <person name="Varghese N."/>
            <person name="Submissions S."/>
        </authorList>
    </citation>
    <scope>NUCLEOTIDE SEQUENCE [LARGE SCALE GENOMIC DNA]</scope>
    <source>
        <strain evidence="5">VPI 5359</strain>
    </source>
</reference>
<dbReference type="PIRSF" id="PIRSF005647">
    <property type="entry name" value="CooC"/>
    <property type="match status" value="1"/>
</dbReference>
<dbReference type="PANTHER" id="PTHR43384:SF6">
    <property type="entry name" value="SEPTUM SITE-DETERMINING PROTEIN MIND HOMOLOG, CHLOROPLASTIC"/>
    <property type="match status" value="1"/>
</dbReference>
<accession>A0A1H3EI70</accession>
<feature type="domain" description="CobQ/CobB/MinD/ParA nucleotide binding" evidence="3">
    <location>
        <begin position="6"/>
        <end position="233"/>
    </location>
</feature>
<evidence type="ECO:0000256" key="2">
    <source>
        <dbReference type="ARBA" id="ARBA00022840"/>
    </source>
</evidence>
<dbReference type="GO" id="GO:0016887">
    <property type="term" value="F:ATP hydrolysis activity"/>
    <property type="evidence" value="ECO:0007669"/>
    <property type="project" value="TreeGrafter"/>
</dbReference>
<evidence type="ECO:0000313" key="4">
    <source>
        <dbReference type="EMBL" id="SDX77908.1"/>
    </source>
</evidence>
<dbReference type="AlphaFoldDB" id="A0A1H3EI70"/>
<dbReference type="GO" id="GO:0051782">
    <property type="term" value="P:negative regulation of cell division"/>
    <property type="evidence" value="ECO:0007669"/>
    <property type="project" value="TreeGrafter"/>
</dbReference>
<dbReference type="Proteomes" id="UP000199652">
    <property type="component" value="Unassembled WGS sequence"/>
</dbReference>
<gene>
    <name evidence="4" type="ORF">SAMN04488579_10759</name>
</gene>
<dbReference type="SUPFAM" id="SSF52540">
    <property type="entry name" value="P-loop containing nucleoside triphosphate hydrolases"/>
    <property type="match status" value="1"/>
</dbReference>
<name>A0A1H3EI70_EUBBA</name>
<sequence>MAFNIAIAGKGGVGKTTLTGMLVTYMAGKGKGPVLAVDADSNANLNEVLGLEEPITIGHVKEEINHATMDGQPLPAGITKADFLKLRLNQAIVEGKGFDLLVMGRGQGEGCYCYVNGMLKAQVDDLSKNYDYVIMDNEAGMEHISRGTMGRMDMLLLVSDSSRRGIQAVARIRDLAEELGLKIPVIKLIVNRAPGGELNAGTAEEIKRLGLDLAGVIPMDTDVFEFDAYGKPLVELPEDNPAKAKIISVLDSLGIE</sequence>
<dbReference type="InterPro" id="IPR050625">
    <property type="entry name" value="ParA/MinD_ATPase"/>
</dbReference>
<dbReference type="GO" id="GO:0005829">
    <property type="term" value="C:cytosol"/>
    <property type="evidence" value="ECO:0007669"/>
    <property type="project" value="TreeGrafter"/>
</dbReference>
<evidence type="ECO:0000259" key="3">
    <source>
        <dbReference type="Pfam" id="PF01656"/>
    </source>
</evidence>
<keyword evidence="2" id="KW-0067">ATP-binding</keyword>
<protein>
    <submittedName>
        <fullName evidence="4">CO dehydrogenase maturation factor</fullName>
    </submittedName>
</protein>
<organism evidence="4 5">
    <name type="scientific">Eubacterium barkeri</name>
    <name type="common">Clostridium barkeri</name>
    <dbReference type="NCBI Taxonomy" id="1528"/>
    <lineage>
        <taxon>Bacteria</taxon>
        <taxon>Bacillati</taxon>
        <taxon>Bacillota</taxon>
        <taxon>Clostridia</taxon>
        <taxon>Eubacteriales</taxon>
        <taxon>Eubacteriaceae</taxon>
        <taxon>Eubacterium</taxon>
    </lineage>
</organism>
<dbReference type="InterPro" id="IPR027417">
    <property type="entry name" value="P-loop_NTPase"/>
</dbReference>
<dbReference type="OrthoDB" id="9779073at2"/>
<dbReference type="Pfam" id="PF01656">
    <property type="entry name" value="CbiA"/>
    <property type="match status" value="1"/>
</dbReference>
<dbReference type="EMBL" id="FNOU01000007">
    <property type="protein sequence ID" value="SDX77908.1"/>
    <property type="molecule type" value="Genomic_DNA"/>
</dbReference>
<dbReference type="STRING" id="1528.SAMN04488579_10759"/>
<dbReference type="GO" id="GO:0009898">
    <property type="term" value="C:cytoplasmic side of plasma membrane"/>
    <property type="evidence" value="ECO:0007669"/>
    <property type="project" value="TreeGrafter"/>
</dbReference>
<dbReference type="InterPro" id="IPR014433">
    <property type="entry name" value="CooC"/>
</dbReference>
<proteinExistence type="predicted"/>
<evidence type="ECO:0000313" key="5">
    <source>
        <dbReference type="Proteomes" id="UP000199652"/>
    </source>
</evidence>
<dbReference type="PANTHER" id="PTHR43384">
    <property type="entry name" value="SEPTUM SITE-DETERMINING PROTEIN MIND HOMOLOG, CHLOROPLASTIC-RELATED"/>
    <property type="match status" value="1"/>
</dbReference>
<dbReference type="RefSeq" id="WP_090244416.1">
    <property type="nucleotide sequence ID" value="NZ_FNOU01000007.1"/>
</dbReference>
<dbReference type="GO" id="GO:0005524">
    <property type="term" value="F:ATP binding"/>
    <property type="evidence" value="ECO:0007669"/>
    <property type="project" value="UniProtKB-KW"/>
</dbReference>
<dbReference type="InterPro" id="IPR002586">
    <property type="entry name" value="CobQ/CobB/MinD/ParA_Nub-bd_dom"/>
</dbReference>
<keyword evidence="1" id="KW-0547">Nucleotide-binding</keyword>
<dbReference type="Gene3D" id="3.40.50.300">
    <property type="entry name" value="P-loop containing nucleotide triphosphate hydrolases"/>
    <property type="match status" value="1"/>
</dbReference>
<keyword evidence="5" id="KW-1185">Reference proteome</keyword>
<evidence type="ECO:0000256" key="1">
    <source>
        <dbReference type="ARBA" id="ARBA00022741"/>
    </source>
</evidence>